<keyword evidence="2" id="KW-0812">Transmembrane</keyword>
<dbReference type="Proteomes" id="UP000198287">
    <property type="component" value="Unassembled WGS sequence"/>
</dbReference>
<feature type="transmembrane region" description="Helical" evidence="2">
    <location>
        <begin position="15"/>
        <end position="37"/>
    </location>
</feature>
<feature type="region of interest" description="Disordered" evidence="1">
    <location>
        <begin position="129"/>
        <end position="155"/>
    </location>
</feature>
<name>A0A226EXX1_FOLCA</name>
<gene>
    <name evidence="3" type="ORF">Fcan01_02112</name>
</gene>
<comment type="caution">
    <text evidence="3">The sequence shown here is derived from an EMBL/GenBank/DDBJ whole genome shotgun (WGS) entry which is preliminary data.</text>
</comment>
<evidence type="ECO:0000313" key="4">
    <source>
        <dbReference type="Proteomes" id="UP000198287"/>
    </source>
</evidence>
<dbReference type="EMBL" id="LNIX01000001">
    <property type="protein sequence ID" value="OXA61681.1"/>
    <property type="molecule type" value="Genomic_DNA"/>
</dbReference>
<protein>
    <submittedName>
        <fullName evidence="3">Uncharacterized protein</fullName>
    </submittedName>
</protein>
<keyword evidence="2" id="KW-0472">Membrane</keyword>
<dbReference type="AlphaFoldDB" id="A0A226EXX1"/>
<evidence type="ECO:0000313" key="3">
    <source>
        <dbReference type="EMBL" id="OXA61681.1"/>
    </source>
</evidence>
<keyword evidence="4" id="KW-1185">Reference proteome</keyword>
<feature type="compositionally biased region" description="Basic and acidic residues" evidence="1">
    <location>
        <begin position="137"/>
        <end position="149"/>
    </location>
</feature>
<reference evidence="3 4" key="1">
    <citation type="submission" date="2015-12" db="EMBL/GenBank/DDBJ databases">
        <title>The genome of Folsomia candida.</title>
        <authorList>
            <person name="Faddeeva A."/>
            <person name="Derks M.F."/>
            <person name="Anvar Y."/>
            <person name="Smit S."/>
            <person name="Van Straalen N."/>
            <person name="Roelofs D."/>
        </authorList>
    </citation>
    <scope>NUCLEOTIDE SEQUENCE [LARGE SCALE GENOMIC DNA]</scope>
    <source>
        <strain evidence="3 4">VU population</strain>
        <tissue evidence="3">Whole body</tissue>
    </source>
</reference>
<organism evidence="3 4">
    <name type="scientific">Folsomia candida</name>
    <name type="common">Springtail</name>
    <dbReference type="NCBI Taxonomy" id="158441"/>
    <lineage>
        <taxon>Eukaryota</taxon>
        <taxon>Metazoa</taxon>
        <taxon>Ecdysozoa</taxon>
        <taxon>Arthropoda</taxon>
        <taxon>Hexapoda</taxon>
        <taxon>Collembola</taxon>
        <taxon>Entomobryomorpha</taxon>
        <taxon>Isotomoidea</taxon>
        <taxon>Isotomidae</taxon>
        <taxon>Proisotominae</taxon>
        <taxon>Folsomia</taxon>
    </lineage>
</organism>
<accession>A0A226EXX1</accession>
<evidence type="ECO:0000256" key="2">
    <source>
        <dbReference type="SAM" id="Phobius"/>
    </source>
</evidence>
<keyword evidence="2" id="KW-1133">Transmembrane helix</keyword>
<feature type="transmembrane region" description="Helical" evidence="2">
    <location>
        <begin position="76"/>
        <end position="103"/>
    </location>
</feature>
<sequence length="155" mass="18133">MIQCRWCQCSRRTVVMLIALISVVHFILESVAVILVGEEHRTMISSTAPYFYTMVAAQIFTILVSILLGIGAYSQIFWFCIPWLFTTFLNLMYHCYILIVLLIKMMVLFDMIQPFKGIVIHYQNKHEGQEEEVDEKSEDHGEEQSEDHPPRKRKC</sequence>
<feature type="transmembrane region" description="Helical" evidence="2">
    <location>
        <begin position="49"/>
        <end position="70"/>
    </location>
</feature>
<proteinExistence type="predicted"/>
<evidence type="ECO:0000256" key="1">
    <source>
        <dbReference type="SAM" id="MobiDB-lite"/>
    </source>
</evidence>